<evidence type="ECO:0000256" key="4">
    <source>
        <dbReference type="PROSITE-ProRule" id="PRU00146"/>
    </source>
</evidence>
<dbReference type="PANTHER" id="PTHR46309">
    <property type="entry name" value="PHD FINGER PROTEIN 12"/>
    <property type="match status" value="1"/>
</dbReference>
<dbReference type="InterPro" id="IPR008984">
    <property type="entry name" value="SMAD_FHA_dom_sf"/>
</dbReference>
<feature type="domain" description="PHD-type" evidence="7">
    <location>
        <begin position="51"/>
        <end position="100"/>
    </location>
</feature>
<dbReference type="CDD" id="cd15534">
    <property type="entry name" value="PHD2_PHF12_Rco1"/>
    <property type="match status" value="1"/>
</dbReference>
<feature type="domain" description="FHA" evidence="6">
    <location>
        <begin position="600"/>
        <end position="654"/>
    </location>
</feature>
<accession>A0A834I5M3</accession>
<dbReference type="AlphaFoldDB" id="A0A834I5M3"/>
<dbReference type="OrthoDB" id="1919692at2759"/>
<dbReference type="Gene3D" id="6.10.20.60">
    <property type="entry name" value="PHD finger protein 12"/>
    <property type="match status" value="1"/>
</dbReference>
<evidence type="ECO:0000259" key="6">
    <source>
        <dbReference type="PROSITE" id="PS50006"/>
    </source>
</evidence>
<keyword evidence="1" id="KW-0479">Metal-binding</keyword>
<dbReference type="InterPro" id="IPR011011">
    <property type="entry name" value="Znf_FYVE_PHD"/>
</dbReference>
<dbReference type="InterPro" id="IPR019786">
    <property type="entry name" value="Zinc_finger_PHD-type_CS"/>
</dbReference>
<keyword evidence="9" id="KW-1185">Reference proteome</keyword>
<dbReference type="InterPro" id="IPR001965">
    <property type="entry name" value="Znf_PHD"/>
</dbReference>
<dbReference type="EMBL" id="JAACXV010014418">
    <property type="protein sequence ID" value="KAF7267477.1"/>
    <property type="molecule type" value="Genomic_DNA"/>
</dbReference>
<dbReference type="GO" id="GO:0003714">
    <property type="term" value="F:transcription corepressor activity"/>
    <property type="evidence" value="ECO:0007669"/>
    <property type="project" value="InterPro"/>
</dbReference>
<dbReference type="PROSITE" id="PS50006">
    <property type="entry name" value="FHA_DOMAIN"/>
    <property type="match status" value="1"/>
</dbReference>
<dbReference type="InterPro" id="IPR000253">
    <property type="entry name" value="FHA_dom"/>
</dbReference>
<comment type="caution">
    <text evidence="8">The sequence shown here is derived from an EMBL/GenBank/DDBJ whole genome shotgun (WGS) entry which is preliminary data.</text>
</comment>
<dbReference type="PANTHER" id="PTHR46309:SF1">
    <property type="entry name" value="PHD FINGER PROTEIN 12"/>
    <property type="match status" value="1"/>
</dbReference>
<dbReference type="InterPro" id="IPR042163">
    <property type="entry name" value="PHF12"/>
</dbReference>
<evidence type="ECO:0000256" key="2">
    <source>
        <dbReference type="ARBA" id="ARBA00022771"/>
    </source>
</evidence>
<dbReference type="InterPro" id="IPR013083">
    <property type="entry name" value="Znf_RING/FYVE/PHD"/>
</dbReference>
<dbReference type="InterPro" id="IPR038098">
    <property type="entry name" value="PHF12_MRG-bd_sf"/>
</dbReference>
<dbReference type="GO" id="GO:0008270">
    <property type="term" value="F:zinc ion binding"/>
    <property type="evidence" value="ECO:0007669"/>
    <property type="project" value="UniProtKB-KW"/>
</dbReference>
<dbReference type="Pfam" id="PF16737">
    <property type="entry name" value="PHF12_MRG_bd"/>
    <property type="match status" value="1"/>
</dbReference>
<evidence type="ECO:0000256" key="1">
    <source>
        <dbReference type="ARBA" id="ARBA00022723"/>
    </source>
</evidence>
<evidence type="ECO:0000256" key="3">
    <source>
        <dbReference type="ARBA" id="ARBA00022833"/>
    </source>
</evidence>
<dbReference type="PROSITE" id="PS50016">
    <property type="entry name" value="ZF_PHD_2"/>
    <property type="match status" value="1"/>
</dbReference>
<dbReference type="Pfam" id="PF00628">
    <property type="entry name" value="PHD"/>
    <property type="match status" value="2"/>
</dbReference>
<dbReference type="SMART" id="SM00249">
    <property type="entry name" value="PHD"/>
    <property type="match status" value="2"/>
</dbReference>
<feature type="region of interest" description="Disordered" evidence="5">
    <location>
        <begin position="22"/>
        <end position="50"/>
    </location>
</feature>
<proteinExistence type="predicted"/>
<evidence type="ECO:0000259" key="7">
    <source>
        <dbReference type="PROSITE" id="PS50016"/>
    </source>
</evidence>
<evidence type="ECO:0000256" key="5">
    <source>
        <dbReference type="SAM" id="MobiDB-lite"/>
    </source>
</evidence>
<dbReference type="FunFam" id="3.30.40.10:FF:000164">
    <property type="entry name" value="PHD finger protein 12"/>
    <property type="match status" value="1"/>
</dbReference>
<name>A0A834I5M3_RHYFE</name>
<feature type="region of interest" description="Disordered" evidence="5">
    <location>
        <begin position="665"/>
        <end position="686"/>
    </location>
</feature>
<dbReference type="InterPro" id="IPR019787">
    <property type="entry name" value="Znf_PHD-finger"/>
</dbReference>
<dbReference type="GO" id="GO:0000122">
    <property type="term" value="P:negative regulation of transcription by RNA polymerase II"/>
    <property type="evidence" value="ECO:0007669"/>
    <property type="project" value="TreeGrafter"/>
</dbReference>
<dbReference type="SUPFAM" id="SSF49879">
    <property type="entry name" value="SMAD/FHA domain"/>
    <property type="match status" value="1"/>
</dbReference>
<dbReference type="SUPFAM" id="SSF57903">
    <property type="entry name" value="FYVE/PHD zinc finger"/>
    <property type="match status" value="2"/>
</dbReference>
<dbReference type="CDD" id="cd15533">
    <property type="entry name" value="PHD1_PHF12"/>
    <property type="match status" value="1"/>
</dbReference>
<keyword evidence="3" id="KW-0862">Zinc</keyword>
<feature type="compositionally biased region" description="Basic and acidic residues" evidence="5">
    <location>
        <begin position="27"/>
        <end position="41"/>
    </location>
</feature>
<reference evidence="8" key="1">
    <citation type="submission" date="2020-08" db="EMBL/GenBank/DDBJ databases">
        <title>Genome sequencing and assembly of the red palm weevil Rhynchophorus ferrugineus.</title>
        <authorList>
            <person name="Dias G.B."/>
            <person name="Bergman C.M."/>
            <person name="Manee M."/>
        </authorList>
    </citation>
    <scope>NUCLEOTIDE SEQUENCE</scope>
    <source>
        <strain evidence="8">AA-2017</strain>
        <tissue evidence="8">Whole larva</tissue>
    </source>
</reference>
<dbReference type="Gene3D" id="3.30.40.10">
    <property type="entry name" value="Zinc/RING finger domain, C3HC4 (zinc finger)"/>
    <property type="match status" value="2"/>
</dbReference>
<dbReference type="GO" id="GO:0070822">
    <property type="term" value="C:Sin3-type complex"/>
    <property type="evidence" value="ECO:0007669"/>
    <property type="project" value="TreeGrafter"/>
</dbReference>
<feature type="region of interest" description="Disordered" evidence="5">
    <location>
        <begin position="105"/>
        <end position="127"/>
    </location>
</feature>
<feature type="compositionally biased region" description="Low complexity" evidence="5">
    <location>
        <begin position="396"/>
        <end position="418"/>
    </location>
</feature>
<organism evidence="8 9">
    <name type="scientific">Rhynchophorus ferrugineus</name>
    <name type="common">Red palm weevil</name>
    <name type="synonym">Curculio ferrugineus</name>
    <dbReference type="NCBI Taxonomy" id="354439"/>
    <lineage>
        <taxon>Eukaryota</taxon>
        <taxon>Metazoa</taxon>
        <taxon>Ecdysozoa</taxon>
        <taxon>Arthropoda</taxon>
        <taxon>Hexapoda</taxon>
        <taxon>Insecta</taxon>
        <taxon>Pterygota</taxon>
        <taxon>Neoptera</taxon>
        <taxon>Endopterygota</taxon>
        <taxon>Coleoptera</taxon>
        <taxon>Polyphaga</taxon>
        <taxon>Cucujiformia</taxon>
        <taxon>Curculionidae</taxon>
        <taxon>Dryophthorinae</taxon>
        <taxon>Rhynchophorus</taxon>
    </lineage>
</organism>
<protein>
    <recommendedName>
        <fullName evidence="10">PHD finger protein 12</fullName>
    </recommendedName>
</protein>
<gene>
    <name evidence="8" type="ORF">GWI33_019310</name>
</gene>
<dbReference type="PROSITE" id="PS01359">
    <property type="entry name" value="ZF_PHD_1"/>
    <property type="match status" value="1"/>
</dbReference>
<evidence type="ECO:0000313" key="9">
    <source>
        <dbReference type="Proteomes" id="UP000625711"/>
    </source>
</evidence>
<feature type="region of interest" description="Disordered" evidence="5">
    <location>
        <begin position="356"/>
        <end position="418"/>
    </location>
</feature>
<keyword evidence="2 4" id="KW-0863">Zinc-finger</keyword>
<sequence>MSNCVYDLDTSGGLMDQIQALIAPPTSDKKEKKEKKPEHPYFKRPGKGHNHDSCDACGEGGDLICCDKCPSSFHLGCHDPPLDFKDIPQGDWLCHSCKYHKKHGQGGFARRRSSSTPSPGLSNSKTTKKLKLSPMDVLIEAANAMNPKQFELPRSLTVPNTFFPGSDKMENIRLFKKLKQRDHEKQPSGLVSLPAKKCAECRKSCRIAPLVACDFCPSFYHLDCLDPPLTAPPTGIWMCPLHIEHTLDSNVLTSVSLCERIKLWDKFSTPVDQDTIKLEFFRKIHRKNPPFRIKRILPKSPKVQVPEMVKYHYKKPVHLLPSLKDVLRIENVCKKKWIKQICEEFEQLDAEKELAEETSSAETNSRESVDEKCDISEVSNTDKTQSPEERRSNAHSGSSDDVSASSSPNGPTTNITNNTFYTNKVFNVNINCSNHGAKENGQVELNNGYYEKDLLKKEENVIKDIVDGYFGQEVESGLRQLDDRLVKLLAFQRLQQLFGHINHSQNNNANKMPLPSELLTPDDIDRISRVFASPKKKYKLKSSCIRARAMLCPVVSKHFYNVRTREVDPTDVRHDASFMGFRPTVSTRFPEAVAMRYRVIHIGKGSANDVDLEKFGYCNYIYAKHAVIFFDDYTKSYELINYASSGTYVNNVLYSNNISIKRTGDTTVGNGTNDIDKNTTASPEEK</sequence>
<dbReference type="Proteomes" id="UP000625711">
    <property type="component" value="Unassembled WGS sequence"/>
</dbReference>
<evidence type="ECO:0008006" key="10">
    <source>
        <dbReference type="Google" id="ProtNLM"/>
    </source>
</evidence>
<feature type="compositionally biased region" description="Basic and acidic residues" evidence="5">
    <location>
        <begin position="364"/>
        <end position="375"/>
    </location>
</feature>
<dbReference type="InterPro" id="IPR031966">
    <property type="entry name" value="PHF12_MRG-bd"/>
</dbReference>
<evidence type="ECO:0000313" key="8">
    <source>
        <dbReference type="EMBL" id="KAF7267477.1"/>
    </source>
</evidence>